<dbReference type="Proteomes" id="UP001445335">
    <property type="component" value="Unassembled WGS sequence"/>
</dbReference>
<dbReference type="Gene3D" id="1.10.225.10">
    <property type="entry name" value="Saposin-like"/>
    <property type="match status" value="1"/>
</dbReference>
<comment type="similarity">
    <text evidence="1 9">Belongs to the peptidase A1 family.</text>
</comment>
<protein>
    <submittedName>
        <fullName evidence="13">Uncharacterized protein</fullName>
    </submittedName>
</protein>
<evidence type="ECO:0000256" key="10">
    <source>
        <dbReference type="SAM" id="SignalP"/>
    </source>
</evidence>
<feature type="domain" description="Saposin B-type" evidence="11">
    <location>
        <begin position="275"/>
        <end position="314"/>
    </location>
</feature>
<dbReference type="AlphaFoldDB" id="A0AAW1RI26"/>
<dbReference type="GO" id="GO:0006508">
    <property type="term" value="P:proteolysis"/>
    <property type="evidence" value="ECO:0007669"/>
    <property type="project" value="UniProtKB-KW"/>
</dbReference>
<dbReference type="FunFam" id="2.40.70.10:FF:000115">
    <property type="entry name" value="Lysosomal aspartic protease"/>
    <property type="match status" value="1"/>
</dbReference>
<gene>
    <name evidence="13" type="ORF">WJX81_006416</name>
</gene>
<organism evidence="13 14">
    <name type="scientific">Elliptochloris bilobata</name>
    <dbReference type="NCBI Taxonomy" id="381761"/>
    <lineage>
        <taxon>Eukaryota</taxon>
        <taxon>Viridiplantae</taxon>
        <taxon>Chlorophyta</taxon>
        <taxon>core chlorophytes</taxon>
        <taxon>Trebouxiophyceae</taxon>
        <taxon>Trebouxiophyceae incertae sedis</taxon>
        <taxon>Elliptochloris clade</taxon>
        <taxon>Elliptochloris</taxon>
    </lineage>
</organism>
<evidence type="ECO:0000256" key="8">
    <source>
        <dbReference type="PIRSR" id="PIRSR601461-2"/>
    </source>
</evidence>
<dbReference type="GO" id="GO:0006629">
    <property type="term" value="P:lipid metabolic process"/>
    <property type="evidence" value="ECO:0007669"/>
    <property type="project" value="InterPro"/>
</dbReference>
<dbReference type="FunFam" id="2.40.70.10:FF:000044">
    <property type="entry name" value="Lysosomal aspartic protease"/>
    <property type="match status" value="1"/>
</dbReference>
<evidence type="ECO:0000313" key="13">
    <source>
        <dbReference type="EMBL" id="KAK9833322.1"/>
    </source>
</evidence>
<feature type="domain" description="Peptidase A1" evidence="12">
    <location>
        <begin position="45"/>
        <end position="479"/>
    </location>
</feature>
<dbReference type="InterPro" id="IPR033121">
    <property type="entry name" value="PEPTIDASE_A1"/>
</dbReference>
<dbReference type="PROSITE" id="PS50015">
    <property type="entry name" value="SAP_B"/>
    <property type="match status" value="1"/>
</dbReference>
<feature type="disulfide bond" evidence="8">
    <location>
        <begin position="241"/>
        <end position="245"/>
    </location>
</feature>
<feature type="signal peptide" evidence="10">
    <location>
        <begin position="1"/>
        <end position="21"/>
    </location>
</feature>
<evidence type="ECO:0000256" key="3">
    <source>
        <dbReference type="ARBA" id="ARBA00022750"/>
    </source>
</evidence>
<evidence type="ECO:0000256" key="9">
    <source>
        <dbReference type="RuleBase" id="RU000454"/>
    </source>
</evidence>
<evidence type="ECO:0000256" key="4">
    <source>
        <dbReference type="ARBA" id="ARBA00022801"/>
    </source>
</evidence>
<keyword evidence="14" id="KW-1185">Reference proteome</keyword>
<feature type="active site" evidence="7">
    <location>
        <position position="250"/>
    </location>
</feature>
<dbReference type="InterPro" id="IPR011001">
    <property type="entry name" value="Saposin-like"/>
</dbReference>
<accession>A0AAW1RI26</accession>
<keyword evidence="6" id="KW-0325">Glycoprotein</keyword>
<reference evidence="13 14" key="1">
    <citation type="journal article" date="2024" name="Nat. Commun.">
        <title>Phylogenomics reveals the evolutionary origins of lichenization in chlorophyte algae.</title>
        <authorList>
            <person name="Puginier C."/>
            <person name="Libourel C."/>
            <person name="Otte J."/>
            <person name="Skaloud P."/>
            <person name="Haon M."/>
            <person name="Grisel S."/>
            <person name="Petersen M."/>
            <person name="Berrin J.G."/>
            <person name="Delaux P.M."/>
            <person name="Dal Grande F."/>
            <person name="Keller J."/>
        </authorList>
    </citation>
    <scope>NUCLEOTIDE SEQUENCE [LARGE SCALE GENOMIC DNA]</scope>
    <source>
        <strain evidence="13 14">SAG 245.80</strain>
    </source>
</reference>
<keyword evidence="4 9" id="KW-0378">Hydrolase</keyword>
<evidence type="ECO:0000256" key="1">
    <source>
        <dbReference type="ARBA" id="ARBA00007447"/>
    </source>
</evidence>
<dbReference type="EMBL" id="JALJOU010000037">
    <property type="protein sequence ID" value="KAK9833322.1"/>
    <property type="molecule type" value="Genomic_DNA"/>
</dbReference>
<dbReference type="InterPro" id="IPR021109">
    <property type="entry name" value="Peptidase_aspartic_dom_sf"/>
</dbReference>
<feature type="chain" id="PRO_5043620864" evidence="10">
    <location>
        <begin position="22"/>
        <end position="482"/>
    </location>
</feature>
<dbReference type="InterPro" id="IPR001969">
    <property type="entry name" value="Aspartic_peptidase_AS"/>
</dbReference>
<evidence type="ECO:0000256" key="7">
    <source>
        <dbReference type="PIRSR" id="PIRSR601461-1"/>
    </source>
</evidence>
<evidence type="ECO:0000256" key="5">
    <source>
        <dbReference type="ARBA" id="ARBA00023157"/>
    </source>
</evidence>
<keyword evidence="3 9" id="KW-0064">Aspartyl protease</keyword>
<feature type="active site" evidence="7">
    <location>
        <position position="63"/>
    </location>
</feature>
<dbReference type="Pfam" id="PF03489">
    <property type="entry name" value="SapB_2"/>
    <property type="match status" value="1"/>
</dbReference>
<dbReference type="InterPro" id="IPR007856">
    <property type="entry name" value="SapB_1"/>
</dbReference>
<dbReference type="PROSITE" id="PS51767">
    <property type="entry name" value="PEPTIDASE_A1"/>
    <property type="match status" value="1"/>
</dbReference>
<dbReference type="InterPro" id="IPR008139">
    <property type="entry name" value="SaposinB_dom"/>
</dbReference>
<dbReference type="InterPro" id="IPR001461">
    <property type="entry name" value="Aspartic_peptidase_A1"/>
</dbReference>
<dbReference type="GO" id="GO:0004190">
    <property type="term" value="F:aspartic-type endopeptidase activity"/>
    <property type="evidence" value="ECO:0007669"/>
    <property type="project" value="UniProtKB-KW"/>
</dbReference>
<dbReference type="PRINTS" id="PR00792">
    <property type="entry name" value="PEPSIN"/>
</dbReference>
<dbReference type="Pfam" id="PF00026">
    <property type="entry name" value="Asp"/>
    <property type="match status" value="1"/>
</dbReference>
<dbReference type="Gene3D" id="2.40.70.10">
    <property type="entry name" value="Acid Proteases"/>
    <property type="match status" value="2"/>
</dbReference>
<proteinExistence type="inferred from homology"/>
<feature type="disulfide bond" evidence="8">
    <location>
        <begin position="76"/>
        <end position="83"/>
    </location>
</feature>
<evidence type="ECO:0000256" key="6">
    <source>
        <dbReference type="ARBA" id="ARBA00023180"/>
    </source>
</evidence>
<keyword evidence="10" id="KW-0732">Signal</keyword>
<dbReference type="SUPFAM" id="SSF50630">
    <property type="entry name" value="Acid proteases"/>
    <property type="match status" value="1"/>
</dbReference>
<dbReference type="PROSITE" id="PS00141">
    <property type="entry name" value="ASP_PROTEASE"/>
    <property type="match status" value="2"/>
</dbReference>
<keyword evidence="2 9" id="KW-0645">Protease</keyword>
<dbReference type="Pfam" id="PF05184">
    <property type="entry name" value="SapB_1"/>
    <property type="match status" value="1"/>
</dbReference>
<evidence type="ECO:0000259" key="12">
    <source>
        <dbReference type="PROSITE" id="PS51767"/>
    </source>
</evidence>
<dbReference type="PANTHER" id="PTHR47966">
    <property type="entry name" value="BETA-SITE APP-CLEAVING ENZYME, ISOFORM A-RELATED"/>
    <property type="match status" value="1"/>
</dbReference>
<dbReference type="SUPFAM" id="SSF47862">
    <property type="entry name" value="Saposin"/>
    <property type="match status" value="1"/>
</dbReference>
<dbReference type="PANTHER" id="PTHR47966:SF51">
    <property type="entry name" value="BETA-SITE APP-CLEAVING ENZYME, ISOFORM A-RELATED"/>
    <property type="match status" value="1"/>
</dbReference>
<name>A0AAW1RI26_9CHLO</name>
<evidence type="ECO:0000256" key="2">
    <source>
        <dbReference type="ARBA" id="ARBA00022670"/>
    </source>
</evidence>
<evidence type="ECO:0000259" key="11">
    <source>
        <dbReference type="PROSITE" id="PS50015"/>
    </source>
</evidence>
<keyword evidence="5 8" id="KW-1015">Disulfide bond</keyword>
<comment type="caution">
    <text evidence="13">The sequence shown here is derived from an EMBL/GenBank/DDBJ whole genome shotgun (WGS) entry which is preliminary data.</text>
</comment>
<sequence length="482" mass="50204">MAHAMWSYVLGLALVAGLAAGDELPSSPIKGEEDIPLLDFLDAQYYGEIGLGTPPQFFSVVFDTGSSNLWVPSSECSFLQLACDLHRKFYATKSGTYQGNGTDFAIQYGSGSLAGFFSMDTLSLGSLRIEGQTFAEATKEPGLAFIAAKFDGIMGLAFPEIAVGGARPPFHNAVDQGLVPAPVFSFWLNRNAPDALGGELVLGGVDEKHFTGEHTWAPVTRRAYWQFDLDSIKVPGAPATCAGGCQAIADSGTSLLVGPVEEIAEINNAIGARGVLPAECRVLVKQYVPQLMKLIVTLPGDQVCAAVGLCQAASGNAANASAAAASASTARKLLAGAKAGGASGALSNPSPFCQFCTVAISYIKIALANHQTQQQIIRTLDGACDTLSFLGSSQAVVDCAAIPRMPTVTFTIAGRDFDLTPDQYVLRVGAGGQEQCISGFMGLDLPPPAGPLWILGDVFMGAYHTVFDATPGSERVGFATAA</sequence>
<evidence type="ECO:0000313" key="14">
    <source>
        <dbReference type="Proteomes" id="UP001445335"/>
    </source>
</evidence>
<dbReference type="InterPro" id="IPR008138">
    <property type="entry name" value="SapB_2"/>
</dbReference>